<dbReference type="InterPro" id="IPR007345">
    <property type="entry name" value="Polysacch_pyruvyl_Trfase"/>
</dbReference>
<feature type="compositionally biased region" description="Basic residues" evidence="1">
    <location>
        <begin position="156"/>
        <end position="168"/>
    </location>
</feature>
<evidence type="ECO:0000313" key="3">
    <source>
        <dbReference type="EMBL" id="QHS93855.1"/>
    </source>
</evidence>
<protein>
    <recommendedName>
        <fullName evidence="2">Polysaccharide pyruvyl transferase domain-containing protein</fullName>
    </recommendedName>
</protein>
<evidence type="ECO:0000256" key="1">
    <source>
        <dbReference type="SAM" id="MobiDB-lite"/>
    </source>
</evidence>
<feature type="domain" description="Polysaccharide pyruvyl transferase" evidence="2">
    <location>
        <begin position="259"/>
        <end position="425"/>
    </location>
</feature>
<sequence>MPPHWFKIHSLLEALREGCWDAVILNDADLLTQRRCPPVTKYLEAQPNKHIFAAMGITNRPNSGYIAARTTSESQKFFQDMLTRRAMNKDVPKKFWATGGRRHYDDNSFFIFFYHQRKHLFYILHWIWNNNRDPNRRDYNRHYCCRVGRTLKNVKKMKPIPPKPRHPPRLPTPVKPIHQQPPTPAPVKPVPRTPVRQQPPTPAPVKTVSHTPVRQQPPPELKCMPPGQNWGDNISVFMFKKLSKRGTCRQLSCFGQGQHPNYLTIGSILRFADNNSIVWGTGFLFNTEPIGVRSWDRSPALHNKVFTKPAKVCAVRGKLTRKKLLSMGIACPEVYGDPALLFPMFYQPRVKKVYALGVIAHYKHREHATIQRFKKRPGVLVIDIFQTGVHKLRFIRQVLSCRYIVSSSLHGLVVADAYRIPNAWFIIPSSKALIGSFKFLDHFSAVGRGMRALRLTSRLNTSQIIAKIPKLPPPFNRQPLLQACPFYQP</sequence>
<dbReference type="AlphaFoldDB" id="A0A6C0BN66"/>
<reference evidence="3" key="1">
    <citation type="journal article" date="2020" name="Nature">
        <title>Giant virus diversity and host interactions through global metagenomics.</title>
        <authorList>
            <person name="Schulz F."/>
            <person name="Roux S."/>
            <person name="Paez-Espino D."/>
            <person name="Jungbluth S."/>
            <person name="Walsh D.A."/>
            <person name="Denef V.J."/>
            <person name="McMahon K.D."/>
            <person name="Konstantinidis K.T."/>
            <person name="Eloe-Fadrosh E.A."/>
            <person name="Kyrpides N.C."/>
            <person name="Woyke T."/>
        </authorList>
    </citation>
    <scope>NUCLEOTIDE SEQUENCE</scope>
    <source>
        <strain evidence="3">GVMAG-M-3300018080-19</strain>
    </source>
</reference>
<dbReference type="Pfam" id="PF04230">
    <property type="entry name" value="PS_pyruv_trans"/>
    <property type="match status" value="1"/>
</dbReference>
<feature type="region of interest" description="Disordered" evidence="1">
    <location>
        <begin position="156"/>
        <end position="225"/>
    </location>
</feature>
<name>A0A6C0BN66_9ZZZZ</name>
<dbReference type="EMBL" id="MN739210">
    <property type="protein sequence ID" value="QHS93855.1"/>
    <property type="molecule type" value="Genomic_DNA"/>
</dbReference>
<organism evidence="3">
    <name type="scientific">viral metagenome</name>
    <dbReference type="NCBI Taxonomy" id="1070528"/>
    <lineage>
        <taxon>unclassified sequences</taxon>
        <taxon>metagenomes</taxon>
        <taxon>organismal metagenomes</taxon>
    </lineage>
</organism>
<accession>A0A6C0BN66</accession>
<feature type="compositionally biased region" description="Pro residues" evidence="1">
    <location>
        <begin position="169"/>
        <end position="203"/>
    </location>
</feature>
<evidence type="ECO:0000259" key="2">
    <source>
        <dbReference type="Pfam" id="PF04230"/>
    </source>
</evidence>
<proteinExistence type="predicted"/>